<name>A0A0G4PNT6_PENC3</name>
<keyword evidence="2" id="KW-1185">Reference proteome</keyword>
<dbReference type="PANTHER" id="PTHR30613">
    <property type="entry name" value="UNCHARACTERIZED PROTEIN YBIU-RELATED"/>
    <property type="match status" value="1"/>
</dbReference>
<dbReference type="SUPFAM" id="SSF51197">
    <property type="entry name" value="Clavaminate synthase-like"/>
    <property type="match status" value="1"/>
</dbReference>
<evidence type="ECO:0000313" key="2">
    <source>
        <dbReference type="Proteomes" id="UP000053732"/>
    </source>
</evidence>
<dbReference type="AlphaFoldDB" id="A0A0G4PNT6"/>
<gene>
    <name evidence="1" type="ORF">PCAMFM013_S025g000185</name>
</gene>
<reference evidence="1 2" key="1">
    <citation type="journal article" date="2014" name="Nat. Commun.">
        <title>Multiple recent horizontal transfers of a large genomic region in cheese making fungi.</title>
        <authorList>
            <person name="Cheeseman K."/>
            <person name="Ropars J."/>
            <person name="Renault P."/>
            <person name="Dupont J."/>
            <person name="Gouzy J."/>
            <person name="Branca A."/>
            <person name="Abraham A.L."/>
            <person name="Ceppi M."/>
            <person name="Conseiller E."/>
            <person name="Debuchy R."/>
            <person name="Malagnac F."/>
            <person name="Goarin A."/>
            <person name="Silar P."/>
            <person name="Lacoste S."/>
            <person name="Sallet E."/>
            <person name="Bensimon A."/>
            <person name="Giraud T."/>
            <person name="Brygoo Y."/>
        </authorList>
    </citation>
    <scope>NUCLEOTIDE SEQUENCE [LARGE SCALE GENOMIC DNA]</scope>
    <source>
        <strain evidence="2">FM 013</strain>
    </source>
</reference>
<dbReference type="Gene3D" id="2.60.120.330">
    <property type="entry name" value="B-lactam Antibiotic, Isopenicillin N Synthase, Chain"/>
    <property type="match status" value="1"/>
</dbReference>
<organism evidence="1 2">
    <name type="scientific">Penicillium camemberti (strain FM 013)</name>
    <dbReference type="NCBI Taxonomy" id="1429867"/>
    <lineage>
        <taxon>Eukaryota</taxon>
        <taxon>Fungi</taxon>
        <taxon>Dikarya</taxon>
        <taxon>Ascomycota</taxon>
        <taxon>Pezizomycotina</taxon>
        <taxon>Eurotiomycetes</taxon>
        <taxon>Eurotiomycetidae</taxon>
        <taxon>Eurotiales</taxon>
        <taxon>Aspergillaceae</taxon>
        <taxon>Penicillium</taxon>
    </lineage>
</organism>
<evidence type="ECO:0008006" key="3">
    <source>
        <dbReference type="Google" id="ProtNLM"/>
    </source>
</evidence>
<dbReference type="InterPro" id="IPR027443">
    <property type="entry name" value="IPNS-like_sf"/>
</dbReference>
<protein>
    <recommendedName>
        <fullName evidence="3">DUF1479-domain-containing protein</fullName>
    </recommendedName>
</protein>
<dbReference type="Proteomes" id="UP000053732">
    <property type="component" value="Unassembled WGS sequence"/>
</dbReference>
<dbReference type="STRING" id="1429867.A0A0G4PNT6"/>
<accession>A0A0G4PNT6</accession>
<dbReference type="InterPro" id="IPR010856">
    <property type="entry name" value="Gig2-like"/>
</dbReference>
<proteinExistence type="predicted"/>
<sequence length="420" mass="47131">MPAPIRQWPALAEYIYAGAKAAADPEFLAVKEAIIEDWGAEALRKSWAKVCKDLQKITDEIAEKDNTIIPVFDSTQIIEKGFTNARRDEMKRIGTFVCRESFLEEDTNKLYNDLKHFLADNEGSIKDWPKESPSMLLLYNSPSQNALRETTSDSLVYLDGVRDRAPGQPFPGLGAHVDAGSLCRWADPRYRKVYESIFSGEPESFDPYDLSVGKEANQALYEGMAHSKVLRTFQGWTSLTPKAPRESTIMLYPNVKNVIAYILLRPIFRPPVGQEADIMDAEKWTIDDSTGWFPGTFKAESQRLSRSSHPHLRLEECLVFAPPVKAGNTIWWHCDVCHAVDTEHLGKNNASVAFIASCPTTQVNKDYIKKQLICTLEGRPAPDYSEGNDLEETKLNGYVGLDGLGTDVRRAFGFGLLERS</sequence>
<dbReference type="PANTHER" id="PTHR30613:SF1">
    <property type="entry name" value="DUF1479 DOMAIN PROTEIN (AFU_ORTHOLOGUE AFUA_5G09280)"/>
    <property type="match status" value="1"/>
</dbReference>
<dbReference type="Pfam" id="PF07350">
    <property type="entry name" value="Gig2-like"/>
    <property type="match status" value="2"/>
</dbReference>
<evidence type="ECO:0000313" key="1">
    <source>
        <dbReference type="EMBL" id="CRL28127.1"/>
    </source>
</evidence>
<dbReference type="EMBL" id="HG793158">
    <property type="protein sequence ID" value="CRL28127.1"/>
    <property type="molecule type" value="Genomic_DNA"/>
</dbReference>